<keyword evidence="1" id="KW-0812">Transmembrane</keyword>
<protein>
    <submittedName>
        <fullName evidence="3">Metal-dependent hydrolase</fullName>
    </submittedName>
</protein>
<dbReference type="SUPFAM" id="SSF56219">
    <property type="entry name" value="DNase I-like"/>
    <property type="match status" value="1"/>
</dbReference>
<feature type="transmembrane region" description="Helical" evidence="1">
    <location>
        <begin position="51"/>
        <end position="74"/>
    </location>
</feature>
<evidence type="ECO:0000259" key="2">
    <source>
        <dbReference type="Pfam" id="PF03372"/>
    </source>
</evidence>
<dbReference type="Gene3D" id="3.60.10.10">
    <property type="entry name" value="Endonuclease/exonuclease/phosphatase"/>
    <property type="match status" value="1"/>
</dbReference>
<dbReference type="EMBL" id="BBMS01000016">
    <property type="protein sequence ID" value="GAL26168.1"/>
    <property type="molecule type" value="Genomic_DNA"/>
</dbReference>
<name>A0ABQ0JBP1_9VIBR</name>
<comment type="caution">
    <text evidence="3">The sequence shown here is derived from an EMBL/GenBank/DDBJ whole genome shotgun (WGS) entry which is preliminary data.</text>
</comment>
<evidence type="ECO:0000313" key="4">
    <source>
        <dbReference type="Proteomes" id="UP000029223"/>
    </source>
</evidence>
<keyword evidence="4" id="KW-1185">Reference proteome</keyword>
<sequence>MDLIWCNFQNQCQIFRKNSCIFANACGTLLETIFMNGKGNDKNNPLWLPDVFLLIGISLFPTLVGATTIMTWNIEWLTTTPSKKFPTSHRTQEDFSALKTQFMQTSPDILAFQEVDSVEAISRVVGPDYDIYLSDRALPSNKQHQFSEINQYTGFAVRNGLTVKDVADFPLSKGGRLRFASAIELTLENGTRINLLSVHLKAGCSGKYTSNKSCKTLKQQGTVLNSWLKQLESSDKSYVLLGDFNHNLAYSGDWLWATLTKDLNAVPS</sequence>
<evidence type="ECO:0000256" key="1">
    <source>
        <dbReference type="SAM" id="Phobius"/>
    </source>
</evidence>
<proteinExistence type="predicted"/>
<keyword evidence="1" id="KW-1133">Transmembrane helix</keyword>
<dbReference type="InterPro" id="IPR036691">
    <property type="entry name" value="Endo/exonu/phosph_ase_sf"/>
</dbReference>
<gene>
    <name evidence="3" type="ORF">JCM19239_840</name>
</gene>
<accession>A0ABQ0JBP1</accession>
<dbReference type="InterPro" id="IPR005135">
    <property type="entry name" value="Endo/exonuclease/phosphatase"/>
</dbReference>
<feature type="domain" description="Endonuclease/exonuclease/phosphatase" evidence="2">
    <location>
        <begin position="70"/>
        <end position="262"/>
    </location>
</feature>
<evidence type="ECO:0000313" key="3">
    <source>
        <dbReference type="EMBL" id="GAL26168.1"/>
    </source>
</evidence>
<reference evidence="4" key="1">
    <citation type="submission" date="2014-09" db="EMBL/GenBank/DDBJ databases">
        <title>Vibrio variabilis JCM 19239. (C206) whole genome shotgun sequence.</title>
        <authorList>
            <person name="Sawabe T."/>
            <person name="Meirelles P."/>
            <person name="Nakanishi M."/>
            <person name="Sayaka M."/>
            <person name="Hattori M."/>
            <person name="Ohkuma M."/>
        </authorList>
    </citation>
    <scope>NUCLEOTIDE SEQUENCE [LARGE SCALE GENOMIC DNA]</scope>
    <source>
        <strain evidence="4">JCM 19239</strain>
    </source>
</reference>
<dbReference type="Pfam" id="PF03372">
    <property type="entry name" value="Exo_endo_phos"/>
    <property type="match status" value="1"/>
</dbReference>
<keyword evidence="1" id="KW-0472">Membrane</keyword>
<organism evidence="3 4">
    <name type="scientific">Vibrio variabilis</name>
    <dbReference type="NCBI Taxonomy" id="990271"/>
    <lineage>
        <taxon>Bacteria</taxon>
        <taxon>Pseudomonadati</taxon>
        <taxon>Pseudomonadota</taxon>
        <taxon>Gammaproteobacteria</taxon>
        <taxon>Vibrionales</taxon>
        <taxon>Vibrionaceae</taxon>
        <taxon>Vibrio</taxon>
    </lineage>
</organism>
<dbReference type="Proteomes" id="UP000029223">
    <property type="component" value="Unassembled WGS sequence"/>
</dbReference>
<dbReference type="GO" id="GO:0016787">
    <property type="term" value="F:hydrolase activity"/>
    <property type="evidence" value="ECO:0007669"/>
    <property type="project" value="UniProtKB-KW"/>
</dbReference>
<keyword evidence="3" id="KW-0378">Hydrolase</keyword>